<gene>
    <name evidence="3" type="ORF">BEL07_13050</name>
</gene>
<dbReference type="Proteomes" id="UP000178953">
    <property type="component" value="Unassembled WGS sequence"/>
</dbReference>
<protein>
    <submittedName>
        <fullName evidence="3">Glycosyl transferase</fullName>
    </submittedName>
</protein>
<evidence type="ECO:0000256" key="1">
    <source>
        <dbReference type="ARBA" id="ARBA00022676"/>
    </source>
</evidence>
<dbReference type="AlphaFoldDB" id="A0A1E8Q418"/>
<evidence type="ECO:0000313" key="3">
    <source>
        <dbReference type="EMBL" id="OFJ53245.1"/>
    </source>
</evidence>
<sequence length="320" mass="33330">MALSTDLPAGRAEVYVLRALGLGDLLTGVPALRGLRRHLPQARIVLATPAPLRDLALLTGAVDAVAPAAGLGDLDHRPHRSPDVAVNLHGRGPQSLDHLCAVTPGRVLSHRHPAHPEVDGPDWDADVHEVDRWCRLLGWYGIGCDADDLLLARPEGGPDGRGLVVVHPGAAAGSRRWPVERFAAVAAALHADGHDVVLTGNRAEADLTHEVARRAGLPAAAVLAGTLDVLGLVALIHDCRLVVCGDTGVGHVATATGTPSVLLFGPTSPAHWGPRRPGRHVALWAGRTGDPHAGDPDPGLLALSTTTVLDAVDETLRECS</sequence>
<name>A0A1E8Q418_9MYCO</name>
<reference evidence="3 4" key="1">
    <citation type="submission" date="2016-09" db="EMBL/GenBank/DDBJ databases">
        <title>genome sequence of Mycobacterium sp. 739 SCH.</title>
        <authorList>
            <person name="Greninger A.L."/>
            <person name="Qin X."/>
            <person name="Jerome K."/>
            <person name="Vora S."/>
            <person name="Quinn K."/>
        </authorList>
    </citation>
    <scope>NUCLEOTIDE SEQUENCE [LARGE SCALE GENOMIC DNA]</scope>
    <source>
        <strain evidence="3 4">SCH</strain>
    </source>
</reference>
<dbReference type="Gene3D" id="3.40.50.2000">
    <property type="entry name" value="Glycogen Phosphorylase B"/>
    <property type="match status" value="2"/>
</dbReference>
<dbReference type="InterPro" id="IPR051199">
    <property type="entry name" value="LPS_LOS_Heptosyltrfase"/>
</dbReference>
<dbReference type="CDD" id="cd03789">
    <property type="entry name" value="GT9_LPS_heptosyltransferase"/>
    <property type="match status" value="1"/>
</dbReference>
<comment type="caution">
    <text evidence="3">The sequence shown here is derived from an EMBL/GenBank/DDBJ whole genome shotgun (WGS) entry which is preliminary data.</text>
</comment>
<dbReference type="Pfam" id="PF01075">
    <property type="entry name" value="Glyco_transf_9"/>
    <property type="match status" value="1"/>
</dbReference>
<dbReference type="PANTHER" id="PTHR30160">
    <property type="entry name" value="TETRAACYLDISACCHARIDE 4'-KINASE-RELATED"/>
    <property type="match status" value="1"/>
</dbReference>
<dbReference type="EMBL" id="MCHX01000027">
    <property type="protein sequence ID" value="OFJ53245.1"/>
    <property type="molecule type" value="Genomic_DNA"/>
</dbReference>
<organism evidence="3 4">
    <name type="scientific">Mycolicibacterium grossiae</name>
    <dbReference type="NCBI Taxonomy" id="1552759"/>
    <lineage>
        <taxon>Bacteria</taxon>
        <taxon>Bacillati</taxon>
        <taxon>Actinomycetota</taxon>
        <taxon>Actinomycetes</taxon>
        <taxon>Mycobacteriales</taxon>
        <taxon>Mycobacteriaceae</taxon>
        <taxon>Mycolicibacterium</taxon>
    </lineage>
</organism>
<proteinExistence type="predicted"/>
<keyword evidence="2 3" id="KW-0808">Transferase</keyword>
<keyword evidence="1" id="KW-0328">Glycosyltransferase</keyword>
<keyword evidence="4" id="KW-1185">Reference proteome</keyword>
<evidence type="ECO:0000313" key="4">
    <source>
        <dbReference type="Proteomes" id="UP000178953"/>
    </source>
</evidence>
<dbReference type="GO" id="GO:0005829">
    <property type="term" value="C:cytosol"/>
    <property type="evidence" value="ECO:0007669"/>
    <property type="project" value="TreeGrafter"/>
</dbReference>
<dbReference type="PANTHER" id="PTHR30160:SF1">
    <property type="entry name" value="LIPOPOLYSACCHARIDE 1,2-N-ACETYLGLUCOSAMINETRANSFERASE-RELATED"/>
    <property type="match status" value="1"/>
</dbReference>
<evidence type="ECO:0000256" key="2">
    <source>
        <dbReference type="ARBA" id="ARBA00022679"/>
    </source>
</evidence>
<accession>A0A1E8Q418</accession>
<dbReference type="GO" id="GO:0008713">
    <property type="term" value="F:ADP-heptose-lipopolysaccharide heptosyltransferase activity"/>
    <property type="evidence" value="ECO:0007669"/>
    <property type="project" value="TreeGrafter"/>
</dbReference>
<dbReference type="RefSeq" id="WP_070353536.1">
    <property type="nucleotide sequence ID" value="NZ_CP043474.1"/>
</dbReference>
<dbReference type="SUPFAM" id="SSF53756">
    <property type="entry name" value="UDP-Glycosyltransferase/glycogen phosphorylase"/>
    <property type="match status" value="1"/>
</dbReference>
<dbReference type="GO" id="GO:0009244">
    <property type="term" value="P:lipopolysaccharide core region biosynthetic process"/>
    <property type="evidence" value="ECO:0007669"/>
    <property type="project" value="TreeGrafter"/>
</dbReference>
<dbReference type="InterPro" id="IPR002201">
    <property type="entry name" value="Glyco_trans_9"/>
</dbReference>